<dbReference type="Gene3D" id="1.20.1740.10">
    <property type="entry name" value="Amino acid/polyamine transporter I"/>
    <property type="match status" value="1"/>
</dbReference>
<evidence type="ECO:0000256" key="4">
    <source>
        <dbReference type="ARBA" id="ARBA00022475"/>
    </source>
</evidence>
<dbReference type="Proteomes" id="UP000273811">
    <property type="component" value="Unassembled WGS sequence"/>
</dbReference>
<dbReference type="InterPro" id="IPR001463">
    <property type="entry name" value="Na/Ala_symport"/>
</dbReference>
<dbReference type="EMBL" id="QYTU02000052">
    <property type="protein sequence ID" value="RWR04841.1"/>
    <property type="molecule type" value="Genomic_DNA"/>
</dbReference>
<proteinExistence type="inferred from homology"/>
<feature type="transmembrane region" description="Helical" evidence="9">
    <location>
        <begin position="300"/>
        <end position="327"/>
    </location>
</feature>
<keyword evidence="11" id="KW-1185">Reference proteome</keyword>
<comment type="caution">
    <text evidence="10">The sequence shown here is derived from an EMBL/GenBank/DDBJ whole genome shotgun (WGS) entry which is preliminary data.</text>
</comment>
<name>A0A443IJQ6_9BACI</name>
<dbReference type="Pfam" id="PF01235">
    <property type="entry name" value="Na_Ala_symp"/>
    <property type="match status" value="1"/>
</dbReference>
<feature type="transmembrane region" description="Helical" evidence="9">
    <location>
        <begin position="393"/>
        <end position="410"/>
    </location>
</feature>
<organism evidence="10 11">
    <name type="scientific">Siminovitchia fortis</name>
    <dbReference type="NCBI Taxonomy" id="254758"/>
    <lineage>
        <taxon>Bacteria</taxon>
        <taxon>Bacillati</taxon>
        <taxon>Bacillota</taxon>
        <taxon>Bacilli</taxon>
        <taxon>Bacillales</taxon>
        <taxon>Bacillaceae</taxon>
        <taxon>Siminovitchia</taxon>
    </lineage>
</organism>
<dbReference type="NCBIfam" id="TIGR00835">
    <property type="entry name" value="agcS"/>
    <property type="match status" value="1"/>
</dbReference>
<keyword evidence="7 9" id="KW-1133">Transmembrane helix</keyword>
<dbReference type="GO" id="GO:0005283">
    <property type="term" value="F:amino acid:sodium symporter activity"/>
    <property type="evidence" value="ECO:0007669"/>
    <property type="project" value="InterPro"/>
</dbReference>
<dbReference type="OrthoDB" id="9804874at2"/>
<evidence type="ECO:0000256" key="7">
    <source>
        <dbReference type="ARBA" id="ARBA00022989"/>
    </source>
</evidence>
<dbReference type="PROSITE" id="PS00873">
    <property type="entry name" value="NA_ALANINE_SYMP"/>
    <property type="match status" value="1"/>
</dbReference>
<dbReference type="GeneID" id="56390783"/>
<protein>
    <submittedName>
        <fullName evidence="10">Sodium:alanine symporter family protein</fullName>
    </submittedName>
</protein>
<keyword evidence="5 9" id="KW-0812">Transmembrane</keyword>
<keyword evidence="8 9" id="KW-0472">Membrane</keyword>
<feature type="transmembrane region" description="Helical" evidence="9">
    <location>
        <begin position="184"/>
        <end position="202"/>
    </location>
</feature>
<evidence type="ECO:0000313" key="11">
    <source>
        <dbReference type="Proteomes" id="UP000273811"/>
    </source>
</evidence>
<feature type="transmembrane region" description="Helical" evidence="9">
    <location>
        <begin position="416"/>
        <end position="433"/>
    </location>
</feature>
<keyword evidence="6 9" id="KW-0769">Symport</keyword>
<sequence length="462" mass="50020">MDGFVKNVEAFSDWLWGVPLISLLLISGLYLTVLLKFFQFRYPIYILKQTMGSVFKEPKGKGTLTPFQSLTSELSCTIGAANIVGVPAAIMFGGPGAVFWMWVIAFIGMSLKFAESVLAIRYREKNEKGEYVGGPMYYMTKGLKMKWLGVWFSVALMIELIPSMMVQGNSVASTVFETVKVPPIYTGIAAAVIISLVVFGGIKRIGRVTEIVVPFMAIFYVGAALVILFMNIGHLPGVLKLIFTSAFQPLSAVGGFTGAAIAQTIRWGFARGLYSNEAGLGTTPIAHAPATTDHPVRQGFWSVIGIVVDTLIVCTATAFVVLSSGVWLEKGAVSNPSGLTTVAFTKFFGAAGSYIVTLALIFFVLSTMVVLVFYGAKQAEFLFGLRAARVMEVVYVAAIILGAVGAAQVIWSFLDIALAAILIPNVIAVLLLSKEVKQLKEEFFTSEKYYLKDVKEENTKTG</sequence>
<feature type="transmembrane region" description="Helical" evidence="9">
    <location>
        <begin position="238"/>
        <end position="262"/>
    </location>
</feature>
<dbReference type="RefSeq" id="WP_120075616.1">
    <property type="nucleotide sequence ID" value="NZ_CP126113.1"/>
</dbReference>
<evidence type="ECO:0000256" key="2">
    <source>
        <dbReference type="ARBA" id="ARBA00009261"/>
    </source>
</evidence>
<feature type="transmembrane region" description="Helical" evidence="9">
    <location>
        <begin position="211"/>
        <end position="232"/>
    </location>
</feature>
<keyword evidence="4 9" id="KW-1003">Cell membrane</keyword>
<dbReference type="GO" id="GO:0005886">
    <property type="term" value="C:plasma membrane"/>
    <property type="evidence" value="ECO:0007669"/>
    <property type="project" value="UniProtKB-SubCell"/>
</dbReference>
<dbReference type="PRINTS" id="PR00175">
    <property type="entry name" value="NAALASMPORT"/>
</dbReference>
<accession>A0A443IJQ6</accession>
<comment type="similarity">
    <text evidence="2 9">Belongs to the alanine or glycine:cation symporter (AGCS) (TC 2.A.25) family.</text>
</comment>
<evidence type="ECO:0000256" key="1">
    <source>
        <dbReference type="ARBA" id="ARBA00004651"/>
    </source>
</evidence>
<dbReference type="AlphaFoldDB" id="A0A443IJQ6"/>
<gene>
    <name evidence="10" type="ORF">D4N35_016390</name>
</gene>
<feature type="transmembrane region" description="Helical" evidence="9">
    <location>
        <begin position="147"/>
        <end position="164"/>
    </location>
</feature>
<evidence type="ECO:0000256" key="8">
    <source>
        <dbReference type="ARBA" id="ARBA00023136"/>
    </source>
</evidence>
<dbReference type="PANTHER" id="PTHR30330">
    <property type="entry name" value="AGSS FAMILY TRANSPORTER, SODIUM-ALANINE"/>
    <property type="match status" value="1"/>
</dbReference>
<evidence type="ECO:0000256" key="5">
    <source>
        <dbReference type="ARBA" id="ARBA00022692"/>
    </source>
</evidence>
<dbReference type="PANTHER" id="PTHR30330:SF3">
    <property type="entry name" value="TRANSCRIPTIONAL REGULATOR, LRP FAMILY"/>
    <property type="match status" value="1"/>
</dbReference>
<keyword evidence="3 9" id="KW-0813">Transport</keyword>
<evidence type="ECO:0000256" key="9">
    <source>
        <dbReference type="RuleBase" id="RU363064"/>
    </source>
</evidence>
<feature type="transmembrane region" description="Helical" evidence="9">
    <location>
        <begin position="14"/>
        <end position="38"/>
    </location>
</feature>
<evidence type="ECO:0000256" key="6">
    <source>
        <dbReference type="ARBA" id="ARBA00022847"/>
    </source>
</evidence>
<dbReference type="FunFam" id="1.20.1740.10:FF:000004">
    <property type="entry name" value="Sodium:alanine symporter family protein"/>
    <property type="match status" value="1"/>
</dbReference>
<reference evidence="10" key="1">
    <citation type="submission" date="2018-12" db="EMBL/GenBank/DDBJ databases">
        <authorList>
            <person name="Sun L."/>
            <person name="Chen Z."/>
        </authorList>
    </citation>
    <scope>NUCLEOTIDE SEQUENCE [LARGE SCALE GENOMIC DNA]</scope>
    <source>
        <strain evidence="10">DSM 16012</strain>
    </source>
</reference>
<comment type="subcellular location">
    <subcellularLocation>
        <location evidence="1 9">Cell membrane</location>
        <topology evidence="1 9">Multi-pass membrane protein</topology>
    </subcellularLocation>
</comment>
<evidence type="ECO:0000313" key="10">
    <source>
        <dbReference type="EMBL" id="RWR04841.1"/>
    </source>
</evidence>
<evidence type="ECO:0000256" key="3">
    <source>
        <dbReference type="ARBA" id="ARBA00022448"/>
    </source>
</evidence>
<feature type="transmembrane region" description="Helical" evidence="9">
    <location>
        <begin position="347"/>
        <end position="373"/>
    </location>
</feature>
<feature type="transmembrane region" description="Helical" evidence="9">
    <location>
        <begin position="74"/>
        <end position="93"/>
    </location>
</feature>
<feature type="transmembrane region" description="Helical" evidence="9">
    <location>
        <begin position="99"/>
        <end position="120"/>
    </location>
</feature>